<evidence type="ECO:0000256" key="2">
    <source>
        <dbReference type="ARBA" id="ARBA00022553"/>
    </source>
</evidence>
<dbReference type="STRING" id="1090615.SAMN04515671_2587"/>
<feature type="binding site" evidence="9">
    <location>
        <position position="251"/>
    </location>
    <ligand>
        <name>Mg(2+)</name>
        <dbReference type="ChEBI" id="CHEBI:18420"/>
    </ligand>
</feature>
<dbReference type="Proteomes" id="UP000198741">
    <property type="component" value="Chromosome I"/>
</dbReference>
<dbReference type="Gene3D" id="3.40.120.10">
    <property type="entry name" value="Alpha-D-Glucose-1,6-Bisphosphate, subunit A, domain 3"/>
    <property type="match status" value="3"/>
</dbReference>
<dbReference type="GO" id="GO:0005829">
    <property type="term" value="C:cytosol"/>
    <property type="evidence" value="ECO:0007669"/>
    <property type="project" value="TreeGrafter"/>
</dbReference>
<dbReference type="EC" id="5.4.2.10" evidence="7 9"/>
<dbReference type="Pfam" id="PF00408">
    <property type="entry name" value="PGM_PMM_IV"/>
    <property type="match status" value="1"/>
</dbReference>
<protein>
    <recommendedName>
        <fullName evidence="8 9">Phosphoglucosamine mutase</fullName>
        <ecNumber evidence="7 9">5.4.2.10</ecNumber>
    </recommendedName>
</protein>
<keyword evidence="15" id="KW-1185">Reference proteome</keyword>
<keyword evidence="3 9" id="KW-0479">Metal-binding</keyword>
<evidence type="ECO:0000313" key="14">
    <source>
        <dbReference type="EMBL" id="SDO99032.1"/>
    </source>
</evidence>
<keyword evidence="5 9" id="KW-0413">Isomerase</keyword>
<dbReference type="NCBIfam" id="NF008139">
    <property type="entry name" value="PRK10887.1"/>
    <property type="match status" value="1"/>
</dbReference>
<dbReference type="GO" id="GO:0006048">
    <property type="term" value="P:UDP-N-acetylglucosamine biosynthetic process"/>
    <property type="evidence" value="ECO:0007669"/>
    <property type="project" value="TreeGrafter"/>
</dbReference>
<dbReference type="FunFam" id="3.40.120.10:FF:000001">
    <property type="entry name" value="Phosphoglucosamine mutase"/>
    <property type="match status" value="1"/>
</dbReference>
<comment type="PTM">
    <text evidence="9">Activated by phosphorylation.</text>
</comment>
<accession>A0A1H0P203</accession>
<evidence type="ECO:0000259" key="10">
    <source>
        <dbReference type="Pfam" id="PF00408"/>
    </source>
</evidence>
<feature type="modified residue" description="Phosphoserine" evidence="9">
    <location>
        <position position="114"/>
    </location>
</feature>
<evidence type="ECO:0000259" key="13">
    <source>
        <dbReference type="Pfam" id="PF02880"/>
    </source>
</evidence>
<dbReference type="AlphaFoldDB" id="A0A1H0P203"/>
<comment type="function">
    <text evidence="9">Catalyzes the conversion of glucosamine-6-phosphate to glucosamine-1-phosphate.</text>
</comment>
<dbReference type="GO" id="GO:0008966">
    <property type="term" value="F:phosphoglucosamine mutase activity"/>
    <property type="evidence" value="ECO:0007669"/>
    <property type="project" value="UniProtKB-UniRule"/>
</dbReference>
<keyword evidence="2 9" id="KW-0597">Phosphoprotein</keyword>
<dbReference type="FunFam" id="3.40.120.10:FF:000002">
    <property type="entry name" value="Phosphoglucosamine mutase"/>
    <property type="match status" value="1"/>
</dbReference>
<dbReference type="HAMAP" id="MF_01554_B">
    <property type="entry name" value="GlmM_B"/>
    <property type="match status" value="1"/>
</dbReference>
<dbReference type="InterPro" id="IPR005843">
    <property type="entry name" value="A-D-PHexomutase_C"/>
</dbReference>
<evidence type="ECO:0000256" key="9">
    <source>
        <dbReference type="HAMAP-Rule" id="MF_01554"/>
    </source>
</evidence>
<dbReference type="GO" id="GO:0005975">
    <property type="term" value="P:carbohydrate metabolic process"/>
    <property type="evidence" value="ECO:0007669"/>
    <property type="project" value="InterPro"/>
</dbReference>
<dbReference type="InterPro" id="IPR006352">
    <property type="entry name" value="GlmM_bact"/>
</dbReference>
<dbReference type="Pfam" id="PF02880">
    <property type="entry name" value="PGM_PMM_III"/>
    <property type="match status" value="1"/>
</dbReference>
<evidence type="ECO:0000256" key="6">
    <source>
        <dbReference type="ARBA" id="ARBA00050364"/>
    </source>
</evidence>
<dbReference type="FunFam" id="3.30.310.50:FF:000001">
    <property type="entry name" value="Phosphoglucosamine mutase"/>
    <property type="match status" value="1"/>
</dbReference>
<feature type="active site" description="Phosphoserine intermediate" evidence="9">
    <location>
        <position position="114"/>
    </location>
</feature>
<feature type="domain" description="Alpha-D-phosphohexomutase alpha/beta/alpha" evidence="11">
    <location>
        <begin position="16"/>
        <end position="143"/>
    </location>
</feature>
<dbReference type="InterPro" id="IPR005846">
    <property type="entry name" value="A-D-PHexomutase_a/b/a-III"/>
</dbReference>
<dbReference type="InterPro" id="IPR050060">
    <property type="entry name" value="Phosphoglucosamine_mutase"/>
</dbReference>
<dbReference type="InterPro" id="IPR016055">
    <property type="entry name" value="A-D-PHexomutase_a/b/a-I/II/III"/>
</dbReference>
<comment type="similarity">
    <text evidence="1 9">Belongs to the phosphohexose mutase family.</text>
</comment>
<dbReference type="Pfam" id="PF02879">
    <property type="entry name" value="PGM_PMM_II"/>
    <property type="match status" value="1"/>
</dbReference>
<feature type="domain" description="Alpha-D-phosphohexomutase C-terminal" evidence="10">
    <location>
        <begin position="384"/>
        <end position="450"/>
    </location>
</feature>
<dbReference type="GO" id="GO:0009252">
    <property type="term" value="P:peptidoglycan biosynthetic process"/>
    <property type="evidence" value="ECO:0007669"/>
    <property type="project" value="TreeGrafter"/>
</dbReference>
<evidence type="ECO:0000259" key="12">
    <source>
        <dbReference type="Pfam" id="PF02879"/>
    </source>
</evidence>
<evidence type="ECO:0000259" key="11">
    <source>
        <dbReference type="Pfam" id="PF02878"/>
    </source>
</evidence>
<feature type="domain" description="Alpha-D-phosphohexomutase alpha/beta/alpha" evidence="12">
    <location>
        <begin position="170"/>
        <end position="264"/>
    </location>
</feature>
<dbReference type="NCBIfam" id="TIGR01455">
    <property type="entry name" value="glmM"/>
    <property type="match status" value="1"/>
</dbReference>
<feature type="binding site" evidence="9">
    <location>
        <position position="253"/>
    </location>
    <ligand>
        <name>Mg(2+)</name>
        <dbReference type="ChEBI" id="CHEBI:18420"/>
    </ligand>
</feature>
<dbReference type="InterPro" id="IPR036900">
    <property type="entry name" value="A-D-PHexomutase_C_sf"/>
</dbReference>
<dbReference type="InterPro" id="IPR005841">
    <property type="entry name" value="Alpha-D-phosphohexomutase_SF"/>
</dbReference>
<evidence type="ECO:0000313" key="15">
    <source>
        <dbReference type="Proteomes" id="UP000198741"/>
    </source>
</evidence>
<dbReference type="EMBL" id="LT629710">
    <property type="protein sequence ID" value="SDO99032.1"/>
    <property type="molecule type" value="Genomic_DNA"/>
</dbReference>
<name>A0A1H0P203_9ACTN</name>
<dbReference type="PANTHER" id="PTHR42946:SF1">
    <property type="entry name" value="PHOSPHOGLUCOMUTASE (ALPHA-D-GLUCOSE-1,6-BISPHOSPHATE-DEPENDENT)"/>
    <property type="match status" value="1"/>
</dbReference>
<dbReference type="Pfam" id="PF02878">
    <property type="entry name" value="PGM_PMM_I"/>
    <property type="match status" value="1"/>
</dbReference>
<dbReference type="InterPro" id="IPR005844">
    <property type="entry name" value="A-D-PHexomutase_a/b/a-I"/>
</dbReference>
<dbReference type="PANTHER" id="PTHR42946">
    <property type="entry name" value="PHOSPHOHEXOSE MUTASE"/>
    <property type="match status" value="1"/>
</dbReference>
<dbReference type="CDD" id="cd05802">
    <property type="entry name" value="GlmM"/>
    <property type="match status" value="1"/>
</dbReference>
<dbReference type="PRINTS" id="PR00509">
    <property type="entry name" value="PGMPMM"/>
</dbReference>
<evidence type="ECO:0000256" key="3">
    <source>
        <dbReference type="ARBA" id="ARBA00022723"/>
    </source>
</evidence>
<feature type="binding site" evidence="9">
    <location>
        <position position="255"/>
    </location>
    <ligand>
        <name>Mg(2+)</name>
        <dbReference type="ChEBI" id="CHEBI:18420"/>
    </ligand>
</feature>
<sequence length="455" mass="45704">MRRRESKERVSFGMGRLFGTDGVRGVANADLTPAVALALATSAAQVLVPAGADRPRAVVGRDPRASGEMLEAAVAAGLASAGVDVLLLGVVPTPAVAFLTAELSADLGVVISASHNAMPDNGIKIFAAGGLKLDDAVEDAIESGLGLPSALPTGAGVGRITSATDSIGRYLDHLQACTPHSLAGLSIVVDCANGAAFSVAPEIYRRAGAEVVVIAGEPDGLNINDGVGSTHLDVLRAAVVAHGADLGIAHDGDADRCLAIAADGSDVDGDAILAILAVALNRTGRLHRSTVVGTVMANIGFHQAMKKAGIEVVTTGVGDRYVLEEMRTGGYSLGGEQSGHVVLADQATTGDGVLTALHLMSEVAFTGRSLADLASAVVRFPQVLINVRVGDKAAVADSASVAAAVAAAEAELAGSGRVLLRPSGTEPLVRVMVEAATAEQAQEVAGRVAAVVALA</sequence>
<evidence type="ECO:0000256" key="5">
    <source>
        <dbReference type="ARBA" id="ARBA00023235"/>
    </source>
</evidence>
<evidence type="ECO:0000256" key="1">
    <source>
        <dbReference type="ARBA" id="ARBA00010231"/>
    </source>
</evidence>
<dbReference type="SUPFAM" id="SSF53738">
    <property type="entry name" value="Phosphoglucomutase, first 3 domains"/>
    <property type="match status" value="3"/>
</dbReference>
<keyword evidence="4 9" id="KW-0460">Magnesium</keyword>
<reference evidence="14 15" key="1">
    <citation type="submission" date="2016-10" db="EMBL/GenBank/DDBJ databases">
        <authorList>
            <person name="de Groot N.N."/>
        </authorList>
    </citation>
    <scope>NUCLEOTIDE SEQUENCE [LARGE SCALE GENOMIC DNA]</scope>
    <source>
        <strain evidence="15">P4-7,KCTC 19426,CECT 7604</strain>
    </source>
</reference>
<comment type="cofactor">
    <cofactor evidence="9">
        <name>Mg(2+)</name>
        <dbReference type="ChEBI" id="CHEBI:18420"/>
    </cofactor>
    <text evidence="9">Binds 1 Mg(2+) ion per subunit.</text>
</comment>
<dbReference type="GO" id="GO:0000287">
    <property type="term" value="F:magnesium ion binding"/>
    <property type="evidence" value="ECO:0007669"/>
    <property type="project" value="UniProtKB-UniRule"/>
</dbReference>
<dbReference type="SUPFAM" id="SSF55957">
    <property type="entry name" value="Phosphoglucomutase, C-terminal domain"/>
    <property type="match status" value="1"/>
</dbReference>
<evidence type="ECO:0000256" key="4">
    <source>
        <dbReference type="ARBA" id="ARBA00022842"/>
    </source>
</evidence>
<dbReference type="InterPro" id="IPR005845">
    <property type="entry name" value="A-D-PHexomutase_a/b/a-II"/>
</dbReference>
<feature type="domain" description="Alpha-D-phosphohexomutase alpha/beta/alpha" evidence="13">
    <location>
        <begin position="268"/>
        <end position="377"/>
    </location>
</feature>
<evidence type="ECO:0000256" key="7">
    <source>
        <dbReference type="ARBA" id="ARBA00066330"/>
    </source>
</evidence>
<dbReference type="Gene3D" id="3.30.310.50">
    <property type="entry name" value="Alpha-D-phosphohexomutase, C-terminal domain"/>
    <property type="match status" value="1"/>
</dbReference>
<proteinExistence type="inferred from homology"/>
<comment type="catalytic activity">
    <reaction evidence="6 9">
        <text>alpha-D-glucosamine 1-phosphate = D-glucosamine 6-phosphate</text>
        <dbReference type="Rhea" id="RHEA:23424"/>
        <dbReference type="ChEBI" id="CHEBI:58516"/>
        <dbReference type="ChEBI" id="CHEBI:58725"/>
        <dbReference type="EC" id="5.4.2.10"/>
    </reaction>
</comment>
<organism evidence="14 15">
    <name type="scientific">Nakamurella panacisegetis</name>
    <dbReference type="NCBI Taxonomy" id="1090615"/>
    <lineage>
        <taxon>Bacteria</taxon>
        <taxon>Bacillati</taxon>
        <taxon>Actinomycetota</taxon>
        <taxon>Actinomycetes</taxon>
        <taxon>Nakamurellales</taxon>
        <taxon>Nakamurellaceae</taxon>
        <taxon>Nakamurella</taxon>
    </lineage>
</organism>
<dbReference type="GO" id="GO:0004615">
    <property type="term" value="F:phosphomannomutase activity"/>
    <property type="evidence" value="ECO:0007669"/>
    <property type="project" value="TreeGrafter"/>
</dbReference>
<evidence type="ECO:0000256" key="8">
    <source>
        <dbReference type="ARBA" id="ARBA00068193"/>
    </source>
</evidence>
<gene>
    <name evidence="9" type="primary">glmM</name>
    <name evidence="14" type="ORF">SAMN04515671_2587</name>
</gene>
<feature type="binding site" description="via phosphate group" evidence="9">
    <location>
        <position position="114"/>
    </location>
    <ligand>
        <name>Mg(2+)</name>
        <dbReference type="ChEBI" id="CHEBI:18420"/>
    </ligand>
</feature>